<feature type="transmembrane region" description="Helical" evidence="5">
    <location>
        <begin position="190"/>
        <end position="208"/>
    </location>
</feature>
<keyword evidence="3 5" id="KW-1133">Transmembrane helix</keyword>
<comment type="subcellular location">
    <subcellularLocation>
        <location evidence="1">Membrane</location>
        <topology evidence="1">Multi-pass membrane protein</topology>
    </subcellularLocation>
</comment>
<keyword evidence="8" id="KW-1185">Reference proteome</keyword>
<feature type="transmembrane region" description="Helical" evidence="5">
    <location>
        <begin position="16"/>
        <end position="34"/>
    </location>
</feature>
<feature type="transmembrane region" description="Helical" evidence="5">
    <location>
        <begin position="329"/>
        <end position="357"/>
    </location>
</feature>
<comment type="caution">
    <text evidence="7">The sequence shown here is derived from an EMBL/GenBank/DDBJ whole genome shotgun (WGS) entry which is preliminary data.</text>
</comment>
<name>A0A1I3YF69_9GAMM</name>
<feature type="transmembrane region" description="Helical" evidence="5">
    <location>
        <begin position="156"/>
        <end position="178"/>
    </location>
</feature>
<feature type="transmembrane region" description="Helical" evidence="5">
    <location>
        <begin position="41"/>
        <end position="60"/>
    </location>
</feature>
<dbReference type="InterPro" id="IPR001902">
    <property type="entry name" value="SLC26A/SulP_fam"/>
</dbReference>
<feature type="transmembrane region" description="Helical" evidence="5">
    <location>
        <begin position="286"/>
        <end position="309"/>
    </location>
</feature>
<evidence type="ECO:0000256" key="4">
    <source>
        <dbReference type="ARBA" id="ARBA00023136"/>
    </source>
</evidence>
<reference evidence="7 8" key="1">
    <citation type="submission" date="2016-10" db="EMBL/GenBank/DDBJ databases">
        <authorList>
            <person name="Varghese N."/>
            <person name="Submissions S."/>
        </authorList>
    </citation>
    <scope>NUCLEOTIDE SEQUENCE [LARGE SCALE GENOMIC DNA]</scope>
    <source>
        <strain evidence="7 8">YR512</strain>
    </source>
</reference>
<dbReference type="PANTHER" id="PTHR11814">
    <property type="entry name" value="SULFATE TRANSPORTER"/>
    <property type="match status" value="1"/>
</dbReference>
<evidence type="ECO:0000313" key="7">
    <source>
        <dbReference type="EMBL" id="SFK30494.1"/>
    </source>
</evidence>
<feature type="transmembrane region" description="Helical" evidence="5">
    <location>
        <begin position="72"/>
        <end position="99"/>
    </location>
</feature>
<dbReference type="RefSeq" id="WP_008106855.1">
    <property type="nucleotide sequence ID" value="NZ_FOSD01000006.1"/>
</dbReference>
<evidence type="ECO:0000256" key="3">
    <source>
        <dbReference type="ARBA" id="ARBA00022989"/>
    </source>
</evidence>
<gene>
    <name evidence="7" type="ORF">SAMN05518863_10641</name>
</gene>
<feature type="transmembrane region" description="Helical" evidence="5">
    <location>
        <begin position="111"/>
        <end position="136"/>
    </location>
</feature>
<protein>
    <submittedName>
        <fullName evidence="7">Sulfate permease family protein</fullName>
    </submittedName>
</protein>
<feature type="transmembrane region" description="Helical" evidence="5">
    <location>
        <begin position="378"/>
        <end position="408"/>
    </location>
</feature>
<sequence length="495" mass="52501">MKTPLFSYLATVKQDVFAGVVVFLVALPLCLGVAQASGMPPLAGLLSGIIGGLLITAISPSPLSVSGPAAGMIALVVTSIATLGSISAMLVALILAGALQIAAGLFRLGRLAGLIPGTVIRGLLAGIGILLIVQQIPVAFGYVPDRPAGSQISLHFFHDITGGSVLIMAVSLVLLVLMEMPRFKQSRWSALPAPLVVVLWGIVAQFLLSTSEGWQLPLSQRVQLPDWSWDEAWPLSAPDWSALSQPSLYQIAFSLALLASLETLLSLEATSRIDPLKRAPHSDRELVAQGAGNMVSGLLGGLPLTAVIVRSSANVYAGARTRFSAIFHGLLLALSALLLGPILNTIPFASLSAILIFTGFKLASPSLFIREWRQGKTLFIPFMVTVTGIVGIGLLQGIGLGVLCQLLISVMKAEKNTLTLTQHGSIHLLRIHQNITFISKPELCRLLDSIPNESTVYIEVADGITLAPDLREAIQAFASQAEQRKLTLFLPTMMQ</sequence>
<evidence type="ECO:0000256" key="2">
    <source>
        <dbReference type="ARBA" id="ARBA00022692"/>
    </source>
</evidence>
<dbReference type="Proteomes" id="UP000198841">
    <property type="component" value="Unassembled WGS sequence"/>
</dbReference>
<feature type="domain" description="SLC26A/SulP transporter" evidence="6">
    <location>
        <begin position="13"/>
        <end position="383"/>
    </location>
</feature>
<keyword evidence="2 5" id="KW-0812">Transmembrane</keyword>
<evidence type="ECO:0000313" key="8">
    <source>
        <dbReference type="Proteomes" id="UP000198841"/>
    </source>
</evidence>
<dbReference type="Pfam" id="PF00916">
    <property type="entry name" value="Sulfate_transp"/>
    <property type="match status" value="1"/>
</dbReference>
<proteinExistence type="predicted"/>
<organism evidence="7 8">
    <name type="scientific">Candidatus Pantoea symbiotica</name>
    <dbReference type="NCBI Taxonomy" id="1884370"/>
    <lineage>
        <taxon>Bacteria</taxon>
        <taxon>Pseudomonadati</taxon>
        <taxon>Pseudomonadota</taxon>
        <taxon>Gammaproteobacteria</taxon>
        <taxon>Enterobacterales</taxon>
        <taxon>Erwiniaceae</taxon>
        <taxon>Pantoea</taxon>
    </lineage>
</organism>
<evidence type="ECO:0000256" key="1">
    <source>
        <dbReference type="ARBA" id="ARBA00004141"/>
    </source>
</evidence>
<evidence type="ECO:0000259" key="6">
    <source>
        <dbReference type="Pfam" id="PF00916"/>
    </source>
</evidence>
<accession>A0A1I3YF69</accession>
<dbReference type="EMBL" id="FOSD01000006">
    <property type="protein sequence ID" value="SFK30494.1"/>
    <property type="molecule type" value="Genomic_DNA"/>
</dbReference>
<keyword evidence="4 5" id="KW-0472">Membrane</keyword>
<evidence type="ECO:0000256" key="5">
    <source>
        <dbReference type="SAM" id="Phobius"/>
    </source>
</evidence>
<dbReference type="InterPro" id="IPR011547">
    <property type="entry name" value="SLC26A/SulP_dom"/>
</dbReference>